<reference evidence="1 2" key="1">
    <citation type="submission" date="2020-06" db="EMBL/GenBank/DDBJ databases">
        <title>WGS assembly of Ceratodon purpureus strain R40.</title>
        <authorList>
            <person name="Carey S.B."/>
            <person name="Jenkins J."/>
            <person name="Shu S."/>
            <person name="Lovell J.T."/>
            <person name="Sreedasyam A."/>
            <person name="Maumus F."/>
            <person name="Tiley G.P."/>
            <person name="Fernandez-Pozo N."/>
            <person name="Barry K."/>
            <person name="Chen C."/>
            <person name="Wang M."/>
            <person name="Lipzen A."/>
            <person name="Daum C."/>
            <person name="Saski C.A."/>
            <person name="Payton A.C."/>
            <person name="Mcbreen J.C."/>
            <person name="Conrad R.E."/>
            <person name="Kollar L.M."/>
            <person name="Olsson S."/>
            <person name="Huttunen S."/>
            <person name="Landis J.B."/>
            <person name="Wickett N.J."/>
            <person name="Johnson M.G."/>
            <person name="Rensing S.A."/>
            <person name="Grimwood J."/>
            <person name="Schmutz J."/>
            <person name="Mcdaniel S.F."/>
        </authorList>
    </citation>
    <scope>NUCLEOTIDE SEQUENCE [LARGE SCALE GENOMIC DNA]</scope>
    <source>
        <strain evidence="1 2">R40</strain>
    </source>
</reference>
<sequence>MNILHICLYNHVFTPYRVEHRTCNVCICNFHMTPIESCRTIFEYLKIFEARKKIGLSHKS</sequence>
<evidence type="ECO:0000313" key="2">
    <source>
        <dbReference type="Proteomes" id="UP000822688"/>
    </source>
</evidence>
<keyword evidence="2" id="KW-1185">Reference proteome</keyword>
<comment type="caution">
    <text evidence="1">The sequence shown here is derived from an EMBL/GenBank/DDBJ whole genome shotgun (WGS) entry which is preliminary data.</text>
</comment>
<organism evidence="1 2">
    <name type="scientific">Ceratodon purpureus</name>
    <name type="common">Fire moss</name>
    <name type="synonym">Dicranum purpureum</name>
    <dbReference type="NCBI Taxonomy" id="3225"/>
    <lineage>
        <taxon>Eukaryota</taxon>
        <taxon>Viridiplantae</taxon>
        <taxon>Streptophyta</taxon>
        <taxon>Embryophyta</taxon>
        <taxon>Bryophyta</taxon>
        <taxon>Bryophytina</taxon>
        <taxon>Bryopsida</taxon>
        <taxon>Dicranidae</taxon>
        <taxon>Pseudoditrichales</taxon>
        <taxon>Ditrichaceae</taxon>
        <taxon>Ceratodon</taxon>
    </lineage>
</organism>
<dbReference type="Proteomes" id="UP000822688">
    <property type="component" value="Chromosome 11"/>
</dbReference>
<dbReference type="EMBL" id="CM026432">
    <property type="protein sequence ID" value="KAG0557201.1"/>
    <property type="molecule type" value="Genomic_DNA"/>
</dbReference>
<dbReference type="AlphaFoldDB" id="A0A8T0GD92"/>
<accession>A0A8T0GD92</accession>
<proteinExistence type="predicted"/>
<name>A0A8T0GD92_CERPU</name>
<gene>
    <name evidence="1" type="ORF">KC19_11G109900</name>
</gene>
<protein>
    <submittedName>
        <fullName evidence="1">Uncharacterized protein</fullName>
    </submittedName>
</protein>
<evidence type="ECO:0000313" key="1">
    <source>
        <dbReference type="EMBL" id="KAG0557201.1"/>
    </source>
</evidence>